<protein>
    <submittedName>
        <fullName evidence="2">Uncharacterized protein</fullName>
    </submittedName>
</protein>
<dbReference type="HOGENOM" id="CLU_1230319_0_0_1"/>
<feature type="region of interest" description="Disordered" evidence="1">
    <location>
        <begin position="17"/>
        <end position="130"/>
    </location>
</feature>
<keyword evidence="3" id="KW-1185">Reference proteome</keyword>
<reference evidence="3" key="2">
    <citation type="submission" date="2015-01" db="EMBL/GenBank/DDBJ databases">
        <title>Evolutionary Origins and Diversification of the Mycorrhizal Mutualists.</title>
        <authorList>
            <consortium name="DOE Joint Genome Institute"/>
            <consortium name="Mycorrhizal Genomics Consortium"/>
            <person name="Kohler A."/>
            <person name="Kuo A."/>
            <person name="Nagy L.G."/>
            <person name="Floudas D."/>
            <person name="Copeland A."/>
            <person name="Barry K.W."/>
            <person name="Cichocki N."/>
            <person name="Veneault-Fourrey C."/>
            <person name="LaButti K."/>
            <person name="Lindquist E.A."/>
            <person name="Lipzen A."/>
            <person name="Lundell T."/>
            <person name="Morin E."/>
            <person name="Murat C."/>
            <person name="Riley R."/>
            <person name="Ohm R."/>
            <person name="Sun H."/>
            <person name="Tunlid A."/>
            <person name="Henrissat B."/>
            <person name="Grigoriev I.V."/>
            <person name="Hibbett D.S."/>
            <person name="Martin F."/>
        </authorList>
    </citation>
    <scope>NUCLEOTIDE SEQUENCE [LARGE SCALE GENOMIC DNA]</scope>
    <source>
        <strain evidence="3">F 1598</strain>
    </source>
</reference>
<reference evidence="2 3" key="1">
    <citation type="submission" date="2014-04" db="EMBL/GenBank/DDBJ databases">
        <authorList>
            <consortium name="DOE Joint Genome Institute"/>
            <person name="Kuo A."/>
            <person name="Tarkka M."/>
            <person name="Buscot F."/>
            <person name="Kohler A."/>
            <person name="Nagy L.G."/>
            <person name="Floudas D."/>
            <person name="Copeland A."/>
            <person name="Barry K.W."/>
            <person name="Cichocki N."/>
            <person name="Veneault-Fourrey C."/>
            <person name="LaButti K."/>
            <person name="Lindquist E.A."/>
            <person name="Lipzen A."/>
            <person name="Lundell T."/>
            <person name="Morin E."/>
            <person name="Murat C."/>
            <person name="Sun H."/>
            <person name="Tunlid A."/>
            <person name="Henrissat B."/>
            <person name="Grigoriev I.V."/>
            <person name="Hibbett D.S."/>
            <person name="Martin F."/>
            <person name="Nordberg H.P."/>
            <person name="Cantor M.N."/>
            <person name="Hua S.X."/>
        </authorList>
    </citation>
    <scope>NUCLEOTIDE SEQUENCE [LARGE SCALE GENOMIC DNA]</scope>
    <source>
        <strain evidence="2 3">F 1598</strain>
    </source>
</reference>
<dbReference type="OrthoDB" id="3237291at2759"/>
<name>A0A0C3BIV4_PILCF</name>
<dbReference type="EMBL" id="KN832982">
    <property type="protein sequence ID" value="KIM86248.1"/>
    <property type="molecule type" value="Genomic_DNA"/>
</dbReference>
<evidence type="ECO:0000313" key="2">
    <source>
        <dbReference type="EMBL" id="KIM86248.1"/>
    </source>
</evidence>
<sequence>MQTPPAGNLKERIAALQQRSVSAPPQPSPQSTPVSKPSSPANSPAGSLRSKIAKFESKGGIPIPRSSFGLGAPAEGAQSASREMYGNRIPGVNRPSGSVSRSGSPLPGVDEPSGAAEGRKRRVSTGAFDGSLDLAGVTQKLTYQRTLDKLNGTTPTDSHASPGIDRSNSSEVSGKDSLPTSPRRKSMQVIGAGRRSVSSMDVFSKYGTQPEFITSRIRNGKLHRS</sequence>
<feature type="compositionally biased region" description="Low complexity" evidence="1">
    <location>
        <begin position="91"/>
        <end position="109"/>
    </location>
</feature>
<feature type="region of interest" description="Disordered" evidence="1">
    <location>
        <begin position="146"/>
        <end position="196"/>
    </location>
</feature>
<dbReference type="AlphaFoldDB" id="A0A0C3BIV4"/>
<feature type="compositionally biased region" description="Low complexity" evidence="1">
    <location>
        <begin position="31"/>
        <end position="40"/>
    </location>
</feature>
<accession>A0A0C3BIV4</accession>
<dbReference type="InParanoid" id="A0A0C3BIV4"/>
<gene>
    <name evidence="2" type="ORF">PILCRDRAFT_320605</name>
</gene>
<dbReference type="Proteomes" id="UP000054166">
    <property type="component" value="Unassembled WGS sequence"/>
</dbReference>
<evidence type="ECO:0000313" key="3">
    <source>
        <dbReference type="Proteomes" id="UP000054166"/>
    </source>
</evidence>
<organism evidence="2 3">
    <name type="scientific">Piloderma croceum (strain F 1598)</name>
    <dbReference type="NCBI Taxonomy" id="765440"/>
    <lineage>
        <taxon>Eukaryota</taxon>
        <taxon>Fungi</taxon>
        <taxon>Dikarya</taxon>
        <taxon>Basidiomycota</taxon>
        <taxon>Agaricomycotina</taxon>
        <taxon>Agaricomycetes</taxon>
        <taxon>Agaricomycetidae</taxon>
        <taxon>Atheliales</taxon>
        <taxon>Atheliaceae</taxon>
        <taxon>Piloderma</taxon>
    </lineage>
</organism>
<proteinExistence type="predicted"/>
<dbReference type="STRING" id="765440.A0A0C3BIV4"/>
<evidence type="ECO:0000256" key="1">
    <source>
        <dbReference type="SAM" id="MobiDB-lite"/>
    </source>
</evidence>
<feature type="compositionally biased region" description="Polar residues" evidence="1">
    <location>
        <begin position="146"/>
        <end position="159"/>
    </location>
</feature>